<evidence type="ECO:0000313" key="10">
    <source>
        <dbReference type="Proteomes" id="UP000240883"/>
    </source>
</evidence>
<reference evidence="9 10" key="1">
    <citation type="journal article" date="2018" name="Front. Microbiol.">
        <title>Genome-Wide Analysis of Corynespora cassiicola Leaf Fall Disease Putative Effectors.</title>
        <authorList>
            <person name="Lopez D."/>
            <person name="Ribeiro S."/>
            <person name="Label P."/>
            <person name="Fumanal B."/>
            <person name="Venisse J.S."/>
            <person name="Kohler A."/>
            <person name="de Oliveira R.R."/>
            <person name="Labutti K."/>
            <person name="Lipzen A."/>
            <person name="Lail K."/>
            <person name="Bauer D."/>
            <person name="Ohm R.A."/>
            <person name="Barry K.W."/>
            <person name="Spatafora J."/>
            <person name="Grigoriev I.V."/>
            <person name="Martin F.M."/>
            <person name="Pujade-Renaud V."/>
        </authorList>
    </citation>
    <scope>NUCLEOTIDE SEQUENCE [LARGE SCALE GENOMIC DNA]</scope>
    <source>
        <strain evidence="9 10">Philippines</strain>
    </source>
</reference>
<feature type="domain" description="Polycomb protein VEFS-Box" evidence="8">
    <location>
        <begin position="473"/>
        <end position="580"/>
    </location>
</feature>
<keyword evidence="6" id="KW-0804">Transcription</keyword>
<proteinExistence type="inferred from homology"/>
<accession>A0A2T2N4J8</accession>
<dbReference type="CDD" id="cd21552">
    <property type="entry name" value="VEFS-box_ctSUZ12-like"/>
    <property type="match status" value="1"/>
</dbReference>
<evidence type="ECO:0000259" key="8">
    <source>
        <dbReference type="Pfam" id="PF09733"/>
    </source>
</evidence>
<feature type="region of interest" description="Disordered" evidence="7">
    <location>
        <begin position="420"/>
        <end position="458"/>
    </location>
</feature>
<dbReference type="InterPro" id="IPR019135">
    <property type="entry name" value="Polycomb_protein_VEFS-Box"/>
</dbReference>
<evidence type="ECO:0000256" key="2">
    <source>
        <dbReference type="ARBA" id="ARBA00022723"/>
    </source>
</evidence>
<evidence type="ECO:0000256" key="3">
    <source>
        <dbReference type="ARBA" id="ARBA00022771"/>
    </source>
</evidence>
<evidence type="ECO:0000256" key="7">
    <source>
        <dbReference type="SAM" id="MobiDB-lite"/>
    </source>
</evidence>
<organism evidence="9 10">
    <name type="scientific">Corynespora cassiicola Philippines</name>
    <dbReference type="NCBI Taxonomy" id="1448308"/>
    <lineage>
        <taxon>Eukaryota</taxon>
        <taxon>Fungi</taxon>
        <taxon>Dikarya</taxon>
        <taxon>Ascomycota</taxon>
        <taxon>Pezizomycotina</taxon>
        <taxon>Dothideomycetes</taxon>
        <taxon>Pleosporomycetidae</taxon>
        <taxon>Pleosporales</taxon>
        <taxon>Corynesporascaceae</taxon>
        <taxon>Corynespora</taxon>
    </lineage>
</organism>
<keyword evidence="3" id="KW-0863">Zinc-finger</keyword>
<dbReference type="PROSITE" id="PS01359">
    <property type="entry name" value="ZF_PHD_1"/>
    <property type="match status" value="1"/>
</dbReference>
<dbReference type="InterPro" id="IPR013083">
    <property type="entry name" value="Znf_RING/FYVE/PHD"/>
</dbReference>
<comment type="similarity">
    <text evidence="1">Belongs to the VEFS (VRN2-EMF2-FIS2-SU(Z)12) family.</text>
</comment>
<evidence type="ECO:0000313" key="9">
    <source>
        <dbReference type="EMBL" id="PSN60309.1"/>
    </source>
</evidence>
<keyword evidence="5" id="KW-0805">Transcription regulation</keyword>
<dbReference type="InterPro" id="IPR019786">
    <property type="entry name" value="Zinc_finger_PHD-type_CS"/>
</dbReference>
<dbReference type="GO" id="GO:0008270">
    <property type="term" value="F:zinc ion binding"/>
    <property type="evidence" value="ECO:0007669"/>
    <property type="project" value="UniProtKB-KW"/>
</dbReference>
<keyword evidence="10" id="KW-1185">Reference proteome</keyword>
<dbReference type="AlphaFoldDB" id="A0A2T2N4J8"/>
<keyword evidence="2" id="KW-0479">Metal-binding</keyword>
<gene>
    <name evidence="9" type="ORF">BS50DRAFT_594071</name>
</gene>
<evidence type="ECO:0000256" key="4">
    <source>
        <dbReference type="ARBA" id="ARBA00022833"/>
    </source>
</evidence>
<dbReference type="Gene3D" id="3.30.40.10">
    <property type="entry name" value="Zinc/RING finger domain, C3HC4 (zinc finger)"/>
    <property type="match status" value="1"/>
</dbReference>
<keyword evidence="4" id="KW-0862">Zinc</keyword>
<sequence length="690" mass="78503">MVGQFDKDITREYHGNLLYYKFLRSKRNPVFLDRNLRRALQIHQQQLDRENGARQQSRFPPEGWEHRGRQLWKLPSSAALHEMMERSEEKYFVLEIKGIKPTSPGTQTWGPPSSKRAPLFRFEVNILVTILDTNSGRQCGSSVHPQKATITGFSGDQGRVVSVDTPKFTVKVDELKEPEVQEEGAWGGCISEEYRLIASLNFLGSNDAEVFFSCLVPEDSSLQQNPSTRLSTTWDNIIECPPADIVLPFRASGSDKDLDMGFHVLMSWGRALQHGETILEALRRENSSTSATRSYLTPPLDSGPIQKKFKITYSYNGQAVTRNNLECPKCDKKNTFSVLDDLRMHLVTWHGHFACVATKESKDQDESHEHWLFECTTAEHRADHRASDHVPDPLNIQMIAPDQPFDQRLFLDEGNDGFWQSSRTGKQMKSAAKRRPPGTGAIRPVYKAPDQVQERKPARRIGFHIPKAPDNITFFRTSTKRPLKEGEEVSESEIEEDGDWDWLQVRKQVRIENDPAIPEAAKRFLKGFDPFIRDESLHSDLHLGDALVRFSRQKADWLWQTKTTAEFYRKLDELLSDEIITQEVRDWCWEFVSGKKPHDESDEQDDVPMEDAQTVGVLPNRCLCGEDALDSRNSRPMVSCSNISCIRGAFHIDCVENYWGSSSISQAAIKSRIWECATCQADSGPGAPSS</sequence>
<evidence type="ECO:0000256" key="6">
    <source>
        <dbReference type="ARBA" id="ARBA00023163"/>
    </source>
</evidence>
<evidence type="ECO:0000256" key="1">
    <source>
        <dbReference type="ARBA" id="ARBA00007416"/>
    </source>
</evidence>
<dbReference type="Pfam" id="PF09733">
    <property type="entry name" value="VEFS-Box"/>
    <property type="match status" value="1"/>
</dbReference>
<dbReference type="Proteomes" id="UP000240883">
    <property type="component" value="Unassembled WGS sequence"/>
</dbReference>
<protein>
    <recommendedName>
        <fullName evidence="8">Polycomb protein VEFS-Box domain-containing protein</fullName>
    </recommendedName>
</protein>
<dbReference type="EMBL" id="KZ678150">
    <property type="protein sequence ID" value="PSN60309.1"/>
    <property type="molecule type" value="Genomic_DNA"/>
</dbReference>
<evidence type="ECO:0000256" key="5">
    <source>
        <dbReference type="ARBA" id="ARBA00023015"/>
    </source>
</evidence>
<dbReference type="OrthoDB" id="166746at2759"/>
<dbReference type="STRING" id="1448308.A0A2T2N4J8"/>
<name>A0A2T2N4J8_CORCC</name>